<feature type="chain" id="PRO_5024421883" description="Secreted protein" evidence="2">
    <location>
        <begin position="30"/>
        <end position="214"/>
    </location>
</feature>
<organism evidence="3 4">
    <name type="scientific">Streptomyces montanus</name>
    <dbReference type="NCBI Taxonomy" id="2580423"/>
    <lineage>
        <taxon>Bacteria</taxon>
        <taxon>Bacillati</taxon>
        <taxon>Actinomycetota</taxon>
        <taxon>Actinomycetes</taxon>
        <taxon>Kitasatosporales</taxon>
        <taxon>Streptomycetaceae</taxon>
        <taxon>Streptomyces</taxon>
    </lineage>
</organism>
<evidence type="ECO:0000256" key="2">
    <source>
        <dbReference type="SAM" id="SignalP"/>
    </source>
</evidence>
<evidence type="ECO:0000313" key="3">
    <source>
        <dbReference type="EMBL" id="TLS46257.1"/>
    </source>
</evidence>
<dbReference type="EMBL" id="VBZC01000009">
    <property type="protein sequence ID" value="TLS46257.1"/>
    <property type="molecule type" value="Genomic_DNA"/>
</dbReference>
<evidence type="ECO:0000313" key="4">
    <source>
        <dbReference type="Proteomes" id="UP000305906"/>
    </source>
</evidence>
<proteinExistence type="predicted"/>
<dbReference type="RefSeq" id="WP_138044754.1">
    <property type="nucleotide sequence ID" value="NZ_VBZC01000009.1"/>
</dbReference>
<comment type="caution">
    <text evidence="3">The sequence shown here is derived from an EMBL/GenBank/DDBJ whole genome shotgun (WGS) entry which is preliminary data.</text>
</comment>
<name>A0A5R9FQM0_9ACTN</name>
<protein>
    <recommendedName>
        <fullName evidence="5">Secreted protein</fullName>
    </recommendedName>
</protein>
<reference evidence="3 4" key="1">
    <citation type="submission" date="2019-05" db="EMBL/GenBank/DDBJ databases">
        <title>Streptomyces sp. NEAU-C151, a novel actinomycete isolated from soil.</title>
        <authorList>
            <person name="Han L."/>
            <person name="Jiang H."/>
        </authorList>
    </citation>
    <scope>NUCLEOTIDE SEQUENCE [LARGE SCALE GENOMIC DNA]</scope>
    <source>
        <strain evidence="3 4">NEAU-C151</strain>
    </source>
</reference>
<sequence length="214" mass="22643">MKLRRALSAAASVAAFGSLVLLASPVAHAWGETPADSGAPSVSATTEPSATPSPTYTRPDFCSGIPDEERGKTGLVGLPSEIVAGSGWHEFTYRVTNVSTVTVMETDLDLSLGTADPEIDDVSELAVTVEWFNPRTGAWKPIEGEGAEWDDNYDFATLGTLKPGEHADAAMRIKIAKSAKAGTGYFFTMGHSYGEDGQCGFDEISQFDFTVLPG</sequence>
<feature type="signal peptide" evidence="2">
    <location>
        <begin position="1"/>
        <end position="29"/>
    </location>
</feature>
<keyword evidence="4" id="KW-1185">Reference proteome</keyword>
<keyword evidence="2" id="KW-0732">Signal</keyword>
<evidence type="ECO:0008006" key="5">
    <source>
        <dbReference type="Google" id="ProtNLM"/>
    </source>
</evidence>
<evidence type="ECO:0000256" key="1">
    <source>
        <dbReference type="SAM" id="MobiDB-lite"/>
    </source>
</evidence>
<dbReference type="AlphaFoldDB" id="A0A5R9FQM0"/>
<accession>A0A5R9FQM0</accession>
<gene>
    <name evidence="3" type="ORF">FE633_09960</name>
</gene>
<dbReference type="Proteomes" id="UP000305906">
    <property type="component" value="Unassembled WGS sequence"/>
</dbReference>
<feature type="compositionally biased region" description="Low complexity" evidence="1">
    <location>
        <begin position="39"/>
        <end position="55"/>
    </location>
</feature>
<feature type="region of interest" description="Disordered" evidence="1">
    <location>
        <begin position="34"/>
        <end position="60"/>
    </location>
</feature>